<dbReference type="PANTHER" id="PTHR30250">
    <property type="entry name" value="PST FAMILY PREDICTED COLANIC ACID TRANSPORTER"/>
    <property type="match status" value="1"/>
</dbReference>
<feature type="transmembrane region" description="Helical" evidence="6">
    <location>
        <begin position="257"/>
        <end position="283"/>
    </location>
</feature>
<gene>
    <name evidence="7" type="ORF">A2372_03705</name>
</gene>
<evidence type="ECO:0000256" key="2">
    <source>
        <dbReference type="ARBA" id="ARBA00022475"/>
    </source>
</evidence>
<feature type="transmembrane region" description="Helical" evidence="6">
    <location>
        <begin position="295"/>
        <end position="317"/>
    </location>
</feature>
<dbReference type="AlphaFoldDB" id="A0A1F8DYU3"/>
<comment type="caution">
    <text evidence="7">The sequence shown here is derived from an EMBL/GenBank/DDBJ whole genome shotgun (WGS) entry which is preliminary data.</text>
</comment>
<feature type="transmembrane region" description="Helical" evidence="6">
    <location>
        <begin position="168"/>
        <end position="194"/>
    </location>
</feature>
<evidence type="ECO:0000256" key="1">
    <source>
        <dbReference type="ARBA" id="ARBA00004651"/>
    </source>
</evidence>
<dbReference type="Pfam" id="PF01943">
    <property type="entry name" value="Polysacc_synt"/>
    <property type="match status" value="1"/>
</dbReference>
<feature type="transmembrane region" description="Helical" evidence="6">
    <location>
        <begin position="122"/>
        <end position="141"/>
    </location>
</feature>
<feature type="transmembrane region" description="Helical" evidence="6">
    <location>
        <begin position="337"/>
        <end position="358"/>
    </location>
</feature>
<keyword evidence="2" id="KW-1003">Cell membrane</keyword>
<reference evidence="7 8" key="1">
    <citation type="journal article" date="2016" name="Nat. Commun.">
        <title>Thousands of microbial genomes shed light on interconnected biogeochemical processes in an aquifer system.</title>
        <authorList>
            <person name="Anantharaman K."/>
            <person name="Brown C.T."/>
            <person name="Hug L.A."/>
            <person name="Sharon I."/>
            <person name="Castelle C.J."/>
            <person name="Probst A.J."/>
            <person name="Thomas B.C."/>
            <person name="Singh A."/>
            <person name="Wilkins M.J."/>
            <person name="Karaoz U."/>
            <person name="Brodie E.L."/>
            <person name="Williams K.H."/>
            <person name="Hubbard S.S."/>
            <person name="Banfield J.F."/>
        </authorList>
    </citation>
    <scope>NUCLEOTIDE SEQUENCE [LARGE SCALE GENOMIC DNA]</scope>
</reference>
<feature type="transmembrane region" description="Helical" evidence="6">
    <location>
        <begin position="363"/>
        <end position="382"/>
    </location>
</feature>
<evidence type="ECO:0000256" key="3">
    <source>
        <dbReference type="ARBA" id="ARBA00022692"/>
    </source>
</evidence>
<dbReference type="EMBL" id="MGIT01000002">
    <property type="protein sequence ID" value="OGM92925.1"/>
    <property type="molecule type" value="Genomic_DNA"/>
</dbReference>
<protein>
    <recommendedName>
        <fullName evidence="9">Polysaccharide biosynthesis protein C-terminal domain-containing protein</fullName>
    </recommendedName>
</protein>
<name>A0A1F8DYU3_9BACT</name>
<feature type="transmembrane region" description="Helical" evidence="6">
    <location>
        <begin position="47"/>
        <end position="71"/>
    </location>
</feature>
<dbReference type="GO" id="GO:0005886">
    <property type="term" value="C:plasma membrane"/>
    <property type="evidence" value="ECO:0007669"/>
    <property type="project" value="UniProtKB-SubCell"/>
</dbReference>
<evidence type="ECO:0000313" key="7">
    <source>
        <dbReference type="EMBL" id="OGM92925.1"/>
    </source>
</evidence>
<dbReference type="STRING" id="1802559.A2372_03705"/>
<keyword evidence="3 6" id="KW-0812">Transmembrane</keyword>
<evidence type="ECO:0000256" key="5">
    <source>
        <dbReference type="ARBA" id="ARBA00023136"/>
    </source>
</evidence>
<evidence type="ECO:0000313" key="8">
    <source>
        <dbReference type="Proteomes" id="UP000176422"/>
    </source>
</evidence>
<comment type="subcellular location">
    <subcellularLocation>
        <location evidence="1">Cell membrane</location>
        <topology evidence="1">Multi-pass membrane protein</topology>
    </subcellularLocation>
</comment>
<keyword evidence="5 6" id="KW-0472">Membrane</keyword>
<dbReference type="PANTHER" id="PTHR30250:SF28">
    <property type="entry name" value="POLYSACCHARIDE BIOSYNTHESIS PROTEIN"/>
    <property type="match status" value="1"/>
</dbReference>
<keyword evidence="4 6" id="KW-1133">Transmembrane helix</keyword>
<dbReference type="Proteomes" id="UP000176422">
    <property type="component" value="Unassembled WGS sequence"/>
</dbReference>
<organism evidence="7 8">
    <name type="scientific">Candidatus Wolfebacteria bacterium RIFOXYB1_FULL_54_12</name>
    <dbReference type="NCBI Taxonomy" id="1802559"/>
    <lineage>
        <taxon>Bacteria</taxon>
        <taxon>Candidatus Wolfeibacteriota</taxon>
    </lineage>
</organism>
<proteinExistence type="predicted"/>
<feature type="transmembrane region" description="Helical" evidence="6">
    <location>
        <begin position="14"/>
        <end position="35"/>
    </location>
</feature>
<evidence type="ECO:0000256" key="6">
    <source>
        <dbReference type="SAM" id="Phobius"/>
    </source>
</evidence>
<dbReference type="InterPro" id="IPR050833">
    <property type="entry name" value="Poly_Biosynth_Transport"/>
</dbReference>
<feature type="transmembrane region" description="Helical" evidence="6">
    <location>
        <begin position="222"/>
        <end position="245"/>
    </location>
</feature>
<evidence type="ECO:0000256" key="4">
    <source>
        <dbReference type="ARBA" id="ARBA00022989"/>
    </source>
</evidence>
<accession>A0A1F8DYU3</accession>
<sequence length="421" mass="45619">MITTIKNDIFLKHYAIFFSGSMMVALLNYAFHPILARLMDPASFGDIQALISLIAVFGALLGAFSVVAVNITANLKNTHELNAVIAELQRLSLVLVGIGIVALLAGAFELKKFLNFSSIYPLIGLGIILPVSAINTFRNAYLQGSGRFTELSTGGIISSATKLILATALVYIGLGSIGATIGIIMAGVASYYYLVWRTRGYLDLNQHANIHALEKGRVRKEVIYGVLVLFATSLVTLFFTIDILVVKHFFSAYEAGLYSGISAIAKILYFAIGPVAGVLLSSIKIRNTRKENSRTLIKALALSLSVGGIGILTFYIFNDLIISIMIGQKYLPFAYLLPKAGLVMLLAAITNVLVFYFLALRRFFLIVVSCGGIILTGLLLTIDKEGSIESILNNILISLTVVISVLLYTYAKDHFNSHSGI</sequence>
<feature type="transmembrane region" description="Helical" evidence="6">
    <location>
        <begin position="91"/>
        <end position="110"/>
    </location>
</feature>
<dbReference type="InterPro" id="IPR002797">
    <property type="entry name" value="Polysacc_synth"/>
</dbReference>
<feature type="transmembrane region" description="Helical" evidence="6">
    <location>
        <begin position="394"/>
        <end position="411"/>
    </location>
</feature>
<evidence type="ECO:0008006" key="9">
    <source>
        <dbReference type="Google" id="ProtNLM"/>
    </source>
</evidence>